<evidence type="ECO:0000256" key="1">
    <source>
        <dbReference type="SAM" id="MobiDB-lite"/>
    </source>
</evidence>
<sequence length="65" mass="6947">MDWPSGLTPEAPPGLGGQNEAGVRLPLTMLGSQGRQRPLLQMQRTPGPAFTHPSSARKAWQLGGR</sequence>
<evidence type="ECO:0000313" key="2">
    <source>
        <dbReference type="EMBL" id="KAA8581543.1"/>
    </source>
</evidence>
<gene>
    <name evidence="2" type="ORF">FQN60_003124</name>
</gene>
<reference evidence="2 3" key="1">
    <citation type="submission" date="2019-08" db="EMBL/GenBank/DDBJ databases">
        <title>A chromosome-level genome assembly, high-density linkage maps, and genome scans reveal the genomic architecture of hybrid incompatibilities underlying speciation via character displacement in darters (Percidae: Etheostominae).</title>
        <authorList>
            <person name="Moran R.L."/>
            <person name="Catchen J.M."/>
            <person name="Fuller R.C."/>
        </authorList>
    </citation>
    <scope>NUCLEOTIDE SEQUENCE [LARGE SCALE GENOMIC DNA]</scope>
    <source>
        <strain evidence="2">EspeVRDwgs_2016</strain>
        <tissue evidence="2">Muscle</tissue>
    </source>
</reference>
<dbReference type="EMBL" id="VOFY01000021">
    <property type="protein sequence ID" value="KAA8581543.1"/>
    <property type="molecule type" value="Genomic_DNA"/>
</dbReference>
<comment type="caution">
    <text evidence="2">The sequence shown here is derived from an EMBL/GenBank/DDBJ whole genome shotgun (WGS) entry which is preliminary data.</text>
</comment>
<accession>A0A5J5CLD4</accession>
<evidence type="ECO:0000313" key="3">
    <source>
        <dbReference type="Proteomes" id="UP000327493"/>
    </source>
</evidence>
<dbReference type="AlphaFoldDB" id="A0A5J5CLD4"/>
<proteinExistence type="predicted"/>
<protein>
    <submittedName>
        <fullName evidence="2">Uncharacterized protein</fullName>
    </submittedName>
</protein>
<organism evidence="2 3">
    <name type="scientific">Etheostoma spectabile</name>
    <name type="common">orangethroat darter</name>
    <dbReference type="NCBI Taxonomy" id="54343"/>
    <lineage>
        <taxon>Eukaryota</taxon>
        <taxon>Metazoa</taxon>
        <taxon>Chordata</taxon>
        <taxon>Craniata</taxon>
        <taxon>Vertebrata</taxon>
        <taxon>Euteleostomi</taxon>
        <taxon>Actinopterygii</taxon>
        <taxon>Neopterygii</taxon>
        <taxon>Teleostei</taxon>
        <taxon>Neoteleostei</taxon>
        <taxon>Acanthomorphata</taxon>
        <taxon>Eupercaria</taxon>
        <taxon>Perciformes</taxon>
        <taxon>Percoidei</taxon>
        <taxon>Percidae</taxon>
        <taxon>Etheostomatinae</taxon>
        <taxon>Etheostoma</taxon>
    </lineage>
</organism>
<keyword evidence="3" id="KW-1185">Reference proteome</keyword>
<name>A0A5J5CLD4_9PERO</name>
<dbReference type="Proteomes" id="UP000327493">
    <property type="component" value="Chromosome 21"/>
</dbReference>
<feature type="region of interest" description="Disordered" evidence="1">
    <location>
        <begin position="1"/>
        <end position="65"/>
    </location>
</feature>